<name>A0A2H3KX22_9FLAO</name>
<sequence length="206" mass="24406">MFHEKQILILQIAEKLFADNGFDGTSIRDIAKEAQINIAMISYYFGSKEKLLEGIIIYRTNDIKLEIENLFKENHSPILKIEKLIALYISRIHRNNCIYKILHFEVSNKKRVMDIAAFQEVKMNNLRILEKIIKEGQELKLFKKNITIALITPTILGTYFHFQMNKPFFESLLHLENEAQYEHYIHHDLTQHIQQTIKSLILYENQ</sequence>
<dbReference type="PROSITE" id="PS50977">
    <property type="entry name" value="HTH_TETR_2"/>
    <property type="match status" value="1"/>
</dbReference>
<dbReference type="PANTHER" id="PTHR30328">
    <property type="entry name" value="TRANSCRIPTIONAL REPRESSOR"/>
    <property type="match status" value="1"/>
</dbReference>
<gene>
    <name evidence="4" type="ORF">B0A77_04725</name>
</gene>
<dbReference type="RefSeq" id="WP_097553723.1">
    <property type="nucleotide sequence ID" value="NZ_PCMW01000028.1"/>
</dbReference>
<dbReference type="PRINTS" id="PR00455">
    <property type="entry name" value="HTHTETR"/>
</dbReference>
<dbReference type="InterPro" id="IPR036271">
    <property type="entry name" value="Tet_transcr_reg_TetR-rel_C_sf"/>
</dbReference>
<dbReference type="SUPFAM" id="SSF46689">
    <property type="entry name" value="Homeodomain-like"/>
    <property type="match status" value="1"/>
</dbReference>
<dbReference type="Pfam" id="PF00440">
    <property type="entry name" value="TetR_N"/>
    <property type="match status" value="1"/>
</dbReference>
<organism evidence="4 5">
    <name type="scientific">Flavobacterium branchiophilum</name>
    <dbReference type="NCBI Taxonomy" id="55197"/>
    <lineage>
        <taxon>Bacteria</taxon>
        <taxon>Pseudomonadati</taxon>
        <taxon>Bacteroidota</taxon>
        <taxon>Flavobacteriia</taxon>
        <taxon>Flavobacteriales</taxon>
        <taxon>Flavobacteriaceae</taxon>
        <taxon>Flavobacterium</taxon>
    </lineage>
</organism>
<dbReference type="InterPro" id="IPR023772">
    <property type="entry name" value="DNA-bd_HTH_TetR-type_CS"/>
</dbReference>
<evidence type="ECO:0000256" key="1">
    <source>
        <dbReference type="ARBA" id="ARBA00023125"/>
    </source>
</evidence>
<comment type="caution">
    <text evidence="4">The sequence shown here is derived from an EMBL/GenBank/DDBJ whole genome shotgun (WGS) entry which is preliminary data.</text>
</comment>
<evidence type="ECO:0000313" key="5">
    <source>
        <dbReference type="Proteomes" id="UP000220828"/>
    </source>
</evidence>
<accession>A0A2H3KX22</accession>
<evidence type="ECO:0000259" key="3">
    <source>
        <dbReference type="PROSITE" id="PS50977"/>
    </source>
</evidence>
<evidence type="ECO:0000256" key="2">
    <source>
        <dbReference type="PROSITE-ProRule" id="PRU00335"/>
    </source>
</evidence>
<feature type="DNA-binding region" description="H-T-H motif" evidence="2">
    <location>
        <begin position="26"/>
        <end position="45"/>
    </location>
</feature>
<dbReference type="AlphaFoldDB" id="A0A2H3KX22"/>
<dbReference type="PANTHER" id="PTHR30328:SF54">
    <property type="entry name" value="HTH-TYPE TRANSCRIPTIONAL REPRESSOR SCO4008"/>
    <property type="match status" value="1"/>
</dbReference>
<dbReference type="GO" id="GO:0003677">
    <property type="term" value="F:DNA binding"/>
    <property type="evidence" value="ECO:0007669"/>
    <property type="project" value="UniProtKB-UniRule"/>
</dbReference>
<dbReference type="Gene3D" id="1.10.10.60">
    <property type="entry name" value="Homeodomain-like"/>
    <property type="match status" value="1"/>
</dbReference>
<dbReference type="InterPro" id="IPR009057">
    <property type="entry name" value="Homeodomain-like_sf"/>
</dbReference>
<dbReference type="PROSITE" id="PS01081">
    <property type="entry name" value="HTH_TETR_1"/>
    <property type="match status" value="1"/>
</dbReference>
<dbReference type="Gene3D" id="1.10.357.10">
    <property type="entry name" value="Tetracycline Repressor, domain 2"/>
    <property type="match status" value="1"/>
</dbReference>
<protein>
    <submittedName>
        <fullName evidence="4">TetR family transcriptional regulator</fullName>
    </submittedName>
</protein>
<evidence type="ECO:0000313" key="4">
    <source>
        <dbReference type="EMBL" id="PDS25465.1"/>
    </source>
</evidence>
<proteinExistence type="predicted"/>
<dbReference type="SUPFAM" id="SSF48498">
    <property type="entry name" value="Tetracyclin repressor-like, C-terminal domain"/>
    <property type="match status" value="1"/>
</dbReference>
<dbReference type="InterPro" id="IPR001647">
    <property type="entry name" value="HTH_TetR"/>
</dbReference>
<reference evidence="4 5" key="1">
    <citation type="submission" date="2017-09" db="EMBL/GenBank/DDBJ databases">
        <title>Whole genomes of Flavobacteriaceae.</title>
        <authorList>
            <person name="Stine C."/>
            <person name="Li C."/>
            <person name="Tadesse D."/>
        </authorList>
    </citation>
    <scope>NUCLEOTIDE SEQUENCE [LARGE SCALE GENOMIC DNA]</scope>
    <source>
        <strain evidence="4 5">ATCC 35036</strain>
    </source>
</reference>
<dbReference type="InterPro" id="IPR050109">
    <property type="entry name" value="HTH-type_TetR-like_transc_reg"/>
</dbReference>
<keyword evidence="1 2" id="KW-0238">DNA-binding</keyword>
<dbReference type="EMBL" id="PCMW01000028">
    <property type="protein sequence ID" value="PDS25465.1"/>
    <property type="molecule type" value="Genomic_DNA"/>
</dbReference>
<feature type="domain" description="HTH tetR-type" evidence="3">
    <location>
        <begin position="3"/>
        <end position="63"/>
    </location>
</feature>
<dbReference type="OrthoDB" id="9789566at2"/>
<dbReference type="Proteomes" id="UP000220828">
    <property type="component" value="Unassembled WGS sequence"/>
</dbReference>